<evidence type="ECO:0000313" key="1">
    <source>
        <dbReference type="EMBL" id="MDI3234197.1"/>
    </source>
</evidence>
<evidence type="ECO:0000313" key="2">
    <source>
        <dbReference type="Proteomes" id="UP001243286"/>
    </source>
</evidence>
<sequence>MSQPKINLNEFANGALAERVNVAMNEVYANIADQNTDPTKKRKVVITMVLSADEERDLAMVDIEVKTTLTPARTVGSKIIIDKNAAGQVVGQELKSGSPGQMMITQDGEIVSDVGIPIDVVEQAKREVPEVEMVQDGNVIDFRATSPSAAQR</sequence>
<dbReference type="EMBL" id="JASBQV010000004">
    <property type="protein sequence ID" value="MDI3234197.1"/>
    <property type="molecule type" value="Genomic_DNA"/>
</dbReference>
<dbReference type="Proteomes" id="UP001243286">
    <property type="component" value="Unassembled WGS sequence"/>
</dbReference>
<accession>A0ABT6QZS4</accession>
<gene>
    <name evidence="1" type="ORF">QK289_04185</name>
</gene>
<organism evidence="1 2">
    <name type="scientific">Exiguobacterium antarcticum</name>
    <dbReference type="NCBI Taxonomy" id="132920"/>
    <lineage>
        <taxon>Bacteria</taxon>
        <taxon>Bacillati</taxon>
        <taxon>Bacillota</taxon>
        <taxon>Bacilli</taxon>
        <taxon>Bacillales</taxon>
        <taxon>Bacillales Family XII. Incertae Sedis</taxon>
        <taxon>Exiguobacterium</taxon>
    </lineage>
</organism>
<comment type="caution">
    <text evidence="1">The sequence shown here is derived from an EMBL/GenBank/DDBJ whole genome shotgun (WGS) entry which is preliminary data.</text>
</comment>
<proteinExistence type="predicted"/>
<reference evidence="1 2" key="1">
    <citation type="submission" date="2023-04" db="EMBL/GenBank/DDBJ databases">
        <title>Antarctic isolates genomes.</title>
        <authorList>
            <person name="Dimov S.G."/>
        </authorList>
    </citation>
    <scope>NUCLEOTIDE SEQUENCE [LARGE SCALE GENOMIC DNA]</scope>
    <source>
        <strain evidence="1 2">AL19</strain>
    </source>
</reference>
<keyword evidence="2" id="KW-1185">Reference proteome</keyword>
<name>A0ABT6QZS4_9BACL</name>
<protein>
    <submittedName>
        <fullName evidence="1">Replication terminator protein</fullName>
    </submittedName>
</protein>
<dbReference type="RefSeq" id="WP_282354765.1">
    <property type="nucleotide sequence ID" value="NZ_JASBQV010000004.1"/>
</dbReference>